<reference evidence="7 8" key="1">
    <citation type="journal article" date="2016" name="DNA Res.">
        <title>The draft genome of MD-2 pineapple using hybrid error correction of long reads.</title>
        <authorList>
            <person name="Redwan R.M."/>
            <person name="Saidin A."/>
            <person name="Kumar S.V."/>
        </authorList>
    </citation>
    <scope>NUCLEOTIDE SEQUENCE [LARGE SCALE GENOMIC DNA]</scope>
    <source>
        <strain evidence="8">cv. MD2</strain>
        <tissue evidence="7">Leaf</tissue>
    </source>
</reference>
<dbReference type="GO" id="GO:0030599">
    <property type="term" value="F:pectinesterase activity"/>
    <property type="evidence" value="ECO:0007669"/>
    <property type="project" value="UniProtKB-UniRule"/>
</dbReference>
<evidence type="ECO:0000256" key="5">
    <source>
        <dbReference type="RuleBase" id="RU000589"/>
    </source>
</evidence>
<dbReference type="UniPathway" id="UPA00545">
    <property type="reaction ID" value="UER00823"/>
</dbReference>
<dbReference type="InterPro" id="IPR011050">
    <property type="entry name" value="Pectin_lyase_fold/virulence"/>
</dbReference>
<feature type="chain" id="PRO_5008444356" description="Pectinesterase" evidence="5">
    <location>
        <begin position="18"/>
        <end position="372"/>
    </location>
</feature>
<evidence type="ECO:0000256" key="4">
    <source>
        <dbReference type="PROSITE-ProRule" id="PRU10040"/>
    </source>
</evidence>
<evidence type="ECO:0000256" key="3">
    <source>
        <dbReference type="ARBA" id="ARBA00023085"/>
    </source>
</evidence>
<gene>
    <name evidence="7" type="ORF">ACMD2_21515</name>
</gene>
<dbReference type="PANTHER" id="PTHR31707">
    <property type="entry name" value="PECTINESTERASE"/>
    <property type="match status" value="1"/>
</dbReference>
<keyword evidence="3 5" id="KW-0063">Aspartyl esterase</keyword>
<dbReference type="GO" id="GO:0045490">
    <property type="term" value="P:pectin catabolic process"/>
    <property type="evidence" value="ECO:0007669"/>
    <property type="project" value="UniProtKB-UniRule"/>
</dbReference>
<dbReference type="InterPro" id="IPR033131">
    <property type="entry name" value="Pectinesterase_Asp_AS"/>
</dbReference>
<name>A0A199W2E8_ANACO</name>
<comment type="catalytic activity">
    <reaction evidence="5">
        <text>[(1-&gt;4)-alpha-D-galacturonosyl methyl ester](n) + n H2O = [(1-&gt;4)-alpha-D-galacturonosyl](n) + n methanol + n H(+)</text>
        <dbReference type="Rhea" id="RHEA:22380"/>
        <dbReference type="Rhea" id="RHEA-COMP:14570"/>
        <dbReference type="Rhea" id="RHEA-COMP:14573"/>
        <dbReference type="ChEBI" id="CHEBI:15377"/>
        <dbReference type="ChEBI" id="CHEBI:15378"/>
        <dbReference type="ChEBI" id="CHEBI:17790"/>
        <dbReference type="ChEBI" id="CHEBI:140522"/>
        <dbReference type="ChEBI" id="CHEBI:140523"/>
        <dbReference type="EC" id="3.1.1.11"/>
    </reaction>
</comment>
<comment type="caution">
    <text evidence="7">The sequence shown here is derived from an EMBL/GenBank/DDBJ whole genome shotgun (WGS) entry which is preliminary data.</text>
</comment>
<keyword evidence="5" id="KW-0732">Signal</keyword>
<dbReference type="InterPro" id="IPR012334">
    <property type="entry name" value="Pectin_lyas_fold"/>
</dbReference>
<dbReference type="Gene3D" id="2.160.20.10">
    <property type="entry name" value="Single-stranded right-handed beta-helix, Pectin lyase-like"/>
    <property type="match status" value="1"/>
</dbReference>
<dbReference type="STRING" id="4615.A0A199W2E8"/>
<proteinExistence type="predicted"/>
<keyword evidence="2 5" id="KW-0378">Hydrolase</keyword>
<sequence>MDVPVLLLLALVAIGAACILAPSLTAAAVDDSASWPAVGSFPRWLPARDHAILDASREAVQIDVVVSQDGTGNYTTVAAAVDAAPPSSRRRYVIHIRRGTYHEYVSIDKPNVVFIGDGMGVTVITGSHSVADGWTTFNCGTVIVSGSGFIARDLTITNTAGPTKGQAVALRSSADLSVFYRCSFEGYQDTLYAHFGKQFYRECRITGTVDFIFGDAATVFQFCLILARRPLPGQANTITAQGRYSISATTGFTLQNCNISADADLAPYIEQIHSYLGRPWRNFSRTVVMETYIGSLIRPEGWLEWNGSFALDTLYYGEYMNSGPGSELRGRVRWQGYHIITDPAVAANFTVARLIDGDSWLPSTGISYKSGL</sequence>
<dbReference type="FunFam" id="2.160.20.10:FF:000001">
    <property type="entry name" value="Pectinesterase"/>
    <property type="match status" value="1"/>
</dbReference>
<dbReference type="Pfam" id="PF01095">
    <property type="entry name" value="Pectinesterase"/>
    <property type="match status" value="1"/>
</dbReference>
<comment type="pathway">
    <text evidence="1 5">Glycan metabolism; pectin degradation; 2-dehydro-3-deoxy-D-gluconate from pectin: step 1/5.</text>
</comment>
<evidence type="ECO:0000313" key="7">
    <source>
        <dbReference type="EMBL" id="OAY83373.1"/>
    </source>
</evidence>
<feature type="domain" description="Pectinesterase catalytic" evidence="6">
    <location>
        <begin position="63"/>
        <end position="358"/>
    </location>
</feature>
<dbReference type="AlphaFoldDB" id="A0A199W2E8"/>
<organism evidence="7 8">
    <name type="scientific">Ananas comosus</name>
    <name type="common">Pineapple</name>
    <name type="synonym">Ananas ananas</name>
    <dbReference type="NCBI Taxonomy" id="4615"/>
    <lineage>
        <taxon>Eukaryota</taxon>
        <taxon>Viridiplantae</taxon>
        <taxon>Streptophyta</taxon>
        <taxon>Embryophyta</taxon>
        <taxon>Tracheophyta</taxon>
        <taxon>Spermatophyta</taxon>
        <taxon>Magnoliopsida</taxon>
        <taxon>Liliopsida</taxon>
        <taxon>Poales</taxon>
        <taxon>Bromeliaceae</taxon>
        <taxon>Bromelioideae</taxon>
        <taxon>Ananas</taxon>
    </lineage>
</organism>
<dbReference type="Proteomes" id="UP000092600">
    <property type="component" value="Unassembled WGS sequence"/>
</dbReference>
<accession>A0A199W2E8</accession>
<evidence type="ECO:0000256" key="2">
    <source>
        <dbReference type="ARBA" id="ARBA00022801"/>
    </source>
</evidence>
<evidence type="ECO:0000259" key="6">
    <source>
        <dbReference type="Pfam" id="PF01095"/>
    </source>
</evidence>
<feature type="signal peptide" evidence="5">
    <location>
        <begin position="1"/>
        <end position="17"/>
    </location>
</feature>
<dbReference type="SUPFAM" id="SSF51126">
    <property type="entry name" value="Pectin lyase-like"/>
    <property type="match status" value="1"/>
</dbReference>
<dbReference type="EC" id="3.1.1.11" evidence="5"/>
<dbReference type="PROSITE" id="PS00503">
    <property type="entry name" value="PECTINESTERASE_2"/>
    <property type="match status" value="1"/>
</dbReference>
<dbReference type="InterPro" id="IPR000070">
    <property type="entry name" value="Pectinesterase_cat"/>
</dbReference>
<dbReference type="GO" id="GO:0042545">
    <property type="term" value="P:cell wall modification"/>
    <property type="evidence" value="ECO:0007669"/>
    <property type="project" value="UniProtKB-UniRule"/>
</dbReference>
<dbReference type="EMBL" id="LSRQ01000350">
    <property type="protein sequence ID" value="OAY83373.1"/>
    <property type="molecule type" value="Genomic_DNA"/>
</dbReference>
<evidence type="ECO:0000313" key="8">
    <source>
        <dbReference type="Proteomes" id="UP000092600"/>
    </source>
</evidence>
<feature type="active site" evidence="4">
    <location>
        <position position="210"/>
    </location>
</feature>
<protein>
    <recommendedName>
        <fullName evidence="5">Pectinesterase</fullName>
        <ecNumber evidence="5">3.1.1.11</ecNumber>
    </recommendedName>
</protein>
<evidence type="ECO:0000256" key="1">
    <source>
        <dbReference type="ARBA" id="ARBA00005184"/>
    </source>
</evidence>